<dbReference type="PANTHER" id="PTHR11035">
    <property type="entry name" value="VERY-LONG-CHAIN (3R)-3-HYDROXYACYL-COA DEHYDRATASE"/>
    <property type="match status" value="1"/>
</dbReference>
<evidence type="ECO:0000256" key="13">
    <source>
        <dbReference type="RuleBase" id="RU363109"/>
    </source>
</evidence>
<dbReference type="UniPathway" id="UPA00094"/>
<evidence type="ECO:0000256" key="11">
    <source>
        <dbReference type="ARBA" id="ARBA00023160"/>
    </source>
</evidence>
<dbReference type="EMBL" id="SWFT01000153">
    <property type="protein sequence ID" value="KAA8897693.1"/>
    <property type="molecule type" value="Genomic_DNA"/>
</dbReference>
<dbReference type="InterPro" id="IPR007482">
    <property type="entry name" value="Tyr_Pase-like_PTPLA"/>
</dbReference>
<keyword evidence="15" id="KW-1185">Reference proteome</keyword>
<keyword evidence="11 13" id="KW-0275">Fatty acid biosynthesis</keyword>
<comment type="function">
    <text evidence="13">Catalyzes the third of the four reactions of the long-chain fatty acids elongation cycle. This endoplasmic reticulum-bound enzymatic process, allows the addition of two carbons to the chain of long- and very long-chain fatty acids/VLCFAs per cycle. This enzyme catalyzes the dehydration of the 3-hydroxyacyl-CoA intermediate into trans-2,3-enoyl-CoA, within each cycle of fatty acid elongation. Thereby, it participates to the production of VLCFAs of different chain lengths that are involved in multiple biological processes as precursors of membrane lipids and lipid mediators.</text>
</comment>
<evidence type="ECO:0000256" key="9">
    <source>
        <dbReference type="ARBA" id="ARBA00023098"/>
    </source>
</evidence>
<evidence type="ECO:0000256" key="6">
    <source>
        <dbReference type="ARBA" id="ARBA00022692"/>
    </source>
</evidence>
<keyword evidence="13" id="KW-0256">Endoplasmic reticulum</keyword>
<dbReference type="GO" id="GO:0030497">
    <property type="term" value="P:fatty acid elongation"/>
    <property type="evidence" value="ECO:0007669"/>
    <property type="project" value="TreeGrafter"/>
</dbReference>
<keyword evidence="5 13" id="KW-0444">Lipid biosynthesis</keyword>
<dbReference type="AlphaFoldDB" id="A0A642UET3"/>
<evidence type="ECO:0000256" key="5">
    <source>
        <dbReference type="ARBA" id="ARBA00022516"/>
    </source>
</evidence>
<comment type="catalytic activity">
    <reaction evidence="13">
        <text>a very-long-chain (3R)-3-hydroxyacyl-CoA = a very-long-chain (2E)-enoyl-CoA + H2O</text>
        <dbReference type="Rhea" id="RHEA:45812"/>
        <dbReference type="ChEBI" id="CHEBI:15377"/>
        <dbReference type="ChEBI" id="CHEBI:83728"/>
        <dbReference type="ChEBI" id="CHEBI:85440"/>
        <dbReference type="EC" id="4.2.1.134"/>
    </reaction>
</comment>
<comment type="subcellular location">
    <subcellularLocation>
        <location evidence="13">Endoplasmic reticulum membrane</location>
        <topology evidence="13">Multi-pass membrane protein</topology>
    </subcellularLocation>
    <subcellularLocation>
        <location evidence="1">Membrane</location>
        <topology evidence="1">Multi-pass membrane protein</topology>
    </subcellularLocation>
</comment>
<dbReference type="OMA" id="SEWWLMY"/>
<dbReference type="VEuPathDB" id="FungiDB:DIURU_005124"/>
<dbReference type="GO" id="GO:0102158">
    <property type="term" value="F:very-long-chain (3R)-3-hydroxyacyl-CoA dehydratase activity"/>
    <property type="evidence" value="ECO:0007669"/>
    <property type="project" value="UniProtKB-EC"/>
</dbReference>
<comment type="caution">
    <text evidence="13">Lacks conserved residue(s) required for the propagation of feature annotation.</text>
</comment>
<protein>
    <recommendedName>
        <fullName evidence="4 13">Very-long-chain (3R)-3-hydroxyacyl-CoA dehydratase</fullName>
        <ecNumber evidence="4 13">4.2.1.134</ecNumber>
    </recommendedName>
</protein>
<dbReference type="OrthoDB" id="46988at2759"/>
<dbReference type="Proteomes" id="UP000449547">
    <property type="component" value="Unassembled WGS sequence"/>
</dbReference>
<dbReference type="EC" id="4.2.1.134" evidence="4 13"/>
<keyword evidence="9 13" id="KW-0443">Lipid metabolism</keyword>
<dbReference type="GO" id="GO:0042761">
    <property type="term" value="P:very long-chain fatty acid biosynthetic process"/>
    <property type="evidence" value="ECO:0007669"/>
    <property type="project" value="TreeGrafter"/>
</dbReference>
<accession>A0A642UET3</accession>
<comment type="caution">
    <text evidence="14">The sequence shown here is derived from an EMBL/GenBank/DDBJ whole genome shotgun (WGS) entry which is preliminary data.</text>
</comment>
<keyword evidence="10 13" id="KW-0472">Membrane</keyword>
<dbReference type="RefSeq" id="XP_034010121.1">
    <property type="nucleotide sequence ID" value="XM_034158072.1"/>
</dbReference>
<dbReference type="GO" id="GO:0030148">
    <property type="term" value="P:sphingolipid biosynthetic process"/>
    <property type="evidence" value="ECO:0007669"/>
    <property type="project" value="TreeGrafter"/>
</dbReference>
<comment type="similarity">
    <text evidence="3 13">Belongs to the very long-chain fatty acids dehydratase HACD family.</text>
</comment>
<evidence type="ECO:0000313" key="14">
    <source>
        <dbReference type="EMBL" id="KAA8897693.1"/>
    </source>
</evidence>
<evidence type="ECO:0000256" key="4">
    <source>
        <dbReference type="ARBA" id="ARBA00013122"/>
    </source>
</evidence>
<evidence type="ECO:0000256" key="8">
    <source>
        <dbReference type="ARBA" id="ARBA00022989"/>
    </source>
</evidence>
<dbReference type="GeneID" id="54783775"/>
<name>A0A642UET3_DIURU</name>
<gene>
    <name evidence="14" type="ORF">DIURU_005124</name>
</gene>
<evidence type="ECO:0000256" key="10">
    <source>
        <dbReference type="ARBA" id="ARBA00023136"/>
    </source>
</evidence>
<evidence type="ECO:0000256" key="2">
    <source>
        <dbReference type="ARBA" id="ARBA00005194"/>
    </source>
</evidence>
<evidence type="ECO:0000256" key="3">
    <source>
        <dbReference type="ARBA" id="ARBA00007811"/>
    </source>
</evidence>
<dbReference type="Pfam" id="PF04387">
    <property type="entry name" value="PTPLA"/>
    <property type="match status" value="1"/>
</dbReference>
<sequence length="174" mass="20198">MGYLEVYNAASVVAWLAVLVNPDYLIPVQVVNSVLELVHIAGGLVRAPLSAALMQCYARLGMCLGVLWNQKQWAPEWAFRAMIFAWGITEVIRYTYYLVKRGTWLRYSAFIVLYPLGLISEATIAWSVLPHVTHWFQKWFLYVGLAMYLPGFVMLYSYMWKQRRKQLGPKRKQI</sequence>
<comment type="pathway">
    <text evidence="2 13">Lipid metabolism; fatty acid biosynthesis.</text>
</comment>
<evidence type="ECO:0000256" key="12">
    <source>
        <dbReference type="ARBA" id="ARBA00023239"/>
    </source>
</evidence>
<evidence type="ECO:0000256" key="1">
    <source>
        <dbReference type="ARBA" id="ARBA00004141"/>
    </source>
</evidence>
<keyword evidence="7 13" id="KW-0276">Fatty acid metabolism</keyword>
<evidence type="ECO:0000313" key="15">
    <source>
        <dbReference type="Proteomes" id="UP000449547"/>
    </source>
</evidence>
<feature type="transmembrane region" description="Helical" evidence="13">
    <location>
        <begin position="108"/>
        <end position="127"/>
    </location>
</feature>
<proteinExistence type="inferred from homology"/>
<dbReference type="GO" id="GO:0005789">
    <property type="term" value="C:endoplasmic reticulum membrane"/>
    <property type="evidence" value="ECO:0007669"/>
    <property type="project" value="UniProtKB-SubCell"/>
</dbReference>
<keyword evidence="12 13" id="KW-0456">Lyase</keyword>
<organism evidence="14 15">
    <name type="scientific">Diutina rugosa</name>
    <name type="common">Yeast</name>
    <name type="synonym">Candida rugosa</name>
    <dbReference type="NCBI Taxonomy" id="5481"/>
    <lineage>
        <taxon>Eukaryota</taxon>
        <taxon>Fungi</taxon>
        <taxon>Dikarya</taxon>
        <taxon>Ascomycota</taxon>
        <taxon>Saccharomycotina</taxon>
        <taxon>Pichiomycetes</taxon>
        <taxon>Debaryomycetaceae</taxon>
        <taxon>Diutina</taxon>
    </lineage>
</organism>
<feature type="transmembrane region" description="Helical" evidence="13">
    <location>
        <begin position="139"/>
        <end position="160"/>
    </location>
</feature>
<reference evidence="14 15" key="1">
    <citation type="submission" date="2019-07" db="EMBL/GenBank/DDBJ databases">
        <title>Genome assembly of two rare yeast pathogens: Diutina rugosa and Trichomonascus ciferrii.</title>
        <authorList>
            <person name="Mixao V."/>
            <person name="Saus E."/>
            <person name="Hansen A."/>
            <person name="Lass-Flor C."/>
            <person name="Gabaldon T."/>
        </authorList>
    </citation>
    <scope>NUCLEOTIDE SEQUENCE [LARGE SCALE GENOMIC DNA]</scope>
    <source>
        <strain evidence="14 15">CBS 613</strain>
    </source>
</reference>
<keyword evidence="8 13" id="KW-1133">Transmembrane helix</keyword>
<evidence type="ECO:0000256" key="7">
    <source>
        <dbReference type="ARBA" id="ARBA00022832"/>
    </source>
</evidence>
<keyword evidence="6 13" id="KW-0812">Transmembrane</keyword>